<keyword evidence="1" id="KW-0472">Membrane</keyword>
<keyword evidence="2" id="KW-0808">Transferase</keyword>
<proteinExistence type="predicted"/>
<keyword evidence="1" id="KW-0812">Transmembrane</keyword>
<feature type="transmembrane region" description="Helical" evidence="1">
    <location>
        <begin position="235"/>
        <end position="255"/>
    </location>
</feature>
<reference evidence="2" key="1">
    <citation type="submission" date="2020-03" db="EMBL/GenBank/DDBJ databases">
        <title>Solimonas marina sp. nov., isolated from deep seawater of the Pacific Ocean.</title>
        <authorList>
            <person name="Liu X."/>
            <person name="Lai Q."/>
            <person name="Sun F."/>
            <person name="Gai Y."/>
            <person name="Li G."/>
            <person name="Shao Z."/>
        </authorList>
    </citation>
    <scope>NUCLEOTIDE SEQUENCE</scope>
    <source>
        <strain evidence="2">C16B3</strain>
    </source>
</reference>
<accession>A0A970B3H9</accession>
<dbReference type="Proteomes" id="UP000653472">
    <property type="component" value="Unassembled WGS sequence"/>
</dbReference>
<protein>
    <submittedName>
        <fullName evidence="2">Succinyl transferase OpgC</fullName>
    </submittedName>
</protein>
<feature type="transmembrane region" description="Helical" evidence="1">
    <location>
        <begin position="12"/>
        <end position="29"/>
    </location>
</feature>
<organism evidence="2 3">
    <name type="scientific">Solimonas marina</name>
    <dbReference type="NCBI Taxonomy" id="2714601"/>
    <lineage>
        <taxon>Bacteria</taxon>
        <taxon>Pseudomonadati</taxon>
        <taxon>Pseudomonadota</taxon>
        <taxon>Gammaproteobacteria</taxon>
        <taxon>Nevskiales</taxon>
        <taxon>Nevskiaceae</taxon>
        <taxon>Solimonas</taxon>
    </lineage>
</organism>
<comment type="caution">
    <text evidence="2">The sequence shown here is derived from an EMBL/GenBank/DDBJ whole genome shotgun (WGS) entry which is preliminary data.</text>
</comment>
<keyword evidence="3" id="KW-1185">Reference proteome</keyword>
<dbReference type="PIRSF" id="PIRSF028704">
    <property type="entry name" value="UPC028704"/>
    <property type="match status" value="1"/>
</dbReference>
<dbReference type="RefSeq" id="WP_168146492.1">
    <property type="nucleotide sequence ID" value="NZ_JAAVXB010000001.1"/>
</dbReference>
<feature type="transmembrane region" description="Helical" evidence="1">
    <location>
        <begin position="339"/>
        <end position="356"/>
    </location>
</feature>
<dbReference type="PANTHER" id="PTHR38592:SF3">
    <property type="entry name" value="BLL4819 PROTEIN"/>
    <property type="match status" value="1"/>
</dbReference>
<feature type="transmembrane region" description="Helical" evidence="1">
    <location>
        <begin position="35"/>
        <end position="58"/>
    </location>
</feature>
<evidence type="ECO:0000313" key="3">
    <source>
        <dbReference type="Proteomes" id="UP000653472"/>
    </source>
</evidence>
<dbReference type="Pfam" id="PF10129">
    <property type="entry name" value="OpgC_C"/>
    <property type="match status" value="1"/>
</dbReference>
<evidence type="ECO:0000256" key="1">
    <source>
        <dbReference type="SAM" id="Phobius"/>
    </source>
</evidence>
<dbReference type="PANTHER" id="PTHR38592">
    <property type="entry name" value="BLL4819 PROTEIN"/>
    <property type="match status" value="1"/>
</dbReference>
<feature type="transmembrane region" description="Helical" evidence="1">
    <location>
        <begin position="79"/>
        <end position="100"/>
    </location>
</feature>
<dbReference type="InterPro" id="IPR014550">
    <property type="entry name" value="UCP028704_OpgC"/>
</dbReference>
<keyword evidence="1" id="KW-1133">Transmembrane helix</keyword>
<evidence type="ECO:0000313" key="2">
    <source>
        <dbReference type="EMBL" id="NKF21262.1"/>
    </source>
</evidence>
<dbReference type="AlphaFoldDB" id="A0A970B3H9"/>
<feature type="transmembrane region" description="Helical" evidence="1">
    <location>
        <begin position="136"/>
        <end position="155"/>
    </location>
</feature>
<dbReference type="EMBL" id="JAAVXB010000001">
    <property type="protein sequence ID" value="NKF21262.1"/>
    <property type="molecule type" value="Genomic_DNA"/>
</dbReference>
<dbReference type="GO" id="GO:0016740">
    <property type="term" value="F:transferase activity"/>
    <property type="evidence" value="ECO:0007669"/>
    <property type="project" value="UniProtKB-KW"/>
</dbReference>
<feature type="transmembrane region" description="Helical" evidence="1">
    <location>
        <begin position="275"/>
        <end position="295"/>
    </location>
</feature>
<sequence>MKRRLELDALRGLLLVLMTLTHLPTRFSFYSSQAFGFVSAADGFVFLSAFLTGAIYARKLAAGQHRAVRSILLRRAGRLYLWHLGLLAFAFTVIAAIGAYGHRPALYNLLDFYFTAPEVALWTAPLLVYQPPLLDILPMYIVFVLATPWVLGAARRDGWRKLLLLSGLIWLFAQCGGRRLLLEGFNAATGIYVPIPEQALGSFNWFGWQLLWIGGLWAGAASNDPKLRPQLEVSPMMRAAAAIAVLGFLAWYHNLGGIWPPRDMYWFGKPTLRPLRLLDFTMLAITASWLVPMLFRGLRWLAMLGRASLSVFAVHLLLVLGSLALIADDSVPLDDVQQLLVLIVTFTVLTWIAWRYQQRRRDAGD</sequence>
<feature type="transmembrane region" description="Helical" evidence="1">
    <location>
        <begin position="307"/>
        <end position="327"/>
    </location>
</feature>
<name>A0A970B3H9_9GAMM</name>
<gene>
    <name evidence="2" type="primary">opgC</name>
    <name evidence="2" type="ORF">G7Y82_02955</name>
</gene>